<feature type="transmembrane region" description="Helical" evidence="5">
    <location>
        <begin position="315"/>
        <end position="335"/>
    </location>
</feature>
<feature type="transmembrane region" description="Helical" evidence="5">
    <location>
        <begin position="282"/>
        <end position="303"/>
    </location>
</feature>
<evidence type="ECO:0000313" key="8">
    <source>
        <dbReference type="Proteomes" id="UP000515847"/>
    </source>
</evidence>
<feature type="transmembrane region" description="Helical" evidence="5">
    <location>
        <begin position="142"/>
        <end position="159"/>
    </location>
</feature>
<dbReference type="GO" id="GO:0008273">
    <property type="term" value="F:calcium, potassium:sodium antiporter activity"/>
    <property type="evidence" value="ECO:0007669"/>
    <property type="project" value="TreeGrafter"/>
</dbReference>
<dbReference type="Proteomes" id="UP000515847">
    <property type="component" value="Chromosome"/>
</dbReference>
<keyword evidence="8" id="KW-1185">Reference proteome</keyword>
<gene>
    <name evidence="7" type="ORF">BR63_01465</name>
</gene>
<evidence type="ECO:0000313" key="7">
    <source>
        <dbReference type="EMBL" id="QNB45104.1"/>
    </source>
</evidence>
<sequence length="336" mass="35774">MLAEIAILLVSLGIILVGAEVFTNGVEWLGKKLCLNEGAVGSILAAVGTALPETMIPVIAIIFGGGHEEASHIGIGAILGAPFMLGTLAFFITGVAVIVNKGKRPEYPRMHINTEIMSRDLAFFLVVYTVAIAAAFLNEHFWKQVVAVFLVLAYAIYVYKTLAQECDSDDDEELSPLIFAKKNPDPSTGIVLLQVAAALGLIVVGAKFFVGSVEFLAEAFQIPAFILALIIAPVATELPEKFNSIIWVSQGKDTLALGNITGAMVFQSSVIPAIGITLTPWILTRGAFISAALALSSALLVYLQIRARKYLTPGTLLVGGIFYLIFVTLVVTGVIH</sequence>
<keyword evidence="3 5" id="KW-1133">Transmembrane helix</keyword>
<dbReference type="RefSeq" id="WP_034423295.1">
    <property type="nucleotide sequence ID" value="NZ_CP045798.1"/>
</dbReference>
<dbReference type="GO" id="GO:0005886">
    <property type="term" value="C:plasma membrane"/>
    <property type="evidence" value="ECO:0007669"/>
    <property type="project" value="TreeGrafter"/>
</dbReference>
<feature type="domain" description="Sodium/calcium exchanger membrane region" evidence="6">
    <location>
        <begin position="5"/>
        <end position="159"/>
    </location>
</feature>
<name>A0A7G6DZ50_THEFR</name>
<dbReference type="InterPro" id="IPR004837">
    <property type="entry name" value="NaCa_Exmemb"/>
</dbReference>
<keyword evidence="4 5" id="KW-0472">Membrane</keyword>
<dbReference type="InterPro" id="IPR044880">
    <property type="entry name" value="NCX_ion-bd_dom_sf"/>
</dbReference>
<dbReference type="PANTHER" id="PTHR10846:SF8">
    <property type="entry name" value="INNER MEMBRANE PROTEIN YRBG"/>
    <property type="match status" value="1"/>
</dbReference>
<feature type="transmembrane region" description="Helical" evidence="5">
    <location>
        <begin position="75"/>
        <end position="99"/>
    </location>
</feature>
<dbReference type="KEGG" id="tfr:BR63_01465"/>
<proteinExistence type="predicted"/>
<feature type="transmembrane region" description="Helical" evidence="5">
    <location>
        <begin position="190"/>
        <end position="209"/>
    </location>
</feature>
<comment type="subcellular location">
    <subcellularLocation>
        <location evidence="1">Membrane</location>
        <topology evidence="1">Multi-pass membrane protein</topology>
    </subcellularLocation>
</comment>
<accession>A0A7G6DZ50</accession>
<evidence type="ECO:0000259" key="6">
    <source>
        <dbReference type="Pfam" id="PF01699"/>
    </source>
</evidence>
<evidence type="ECO:0000256" key="2">
    <source>
        <dbReference type="ARBA" id="ARBA00022692"/>
    </source>
</evidence>
<protein>
    <submittedName>
        <fullName evidence="7">Sodium:calcium antiporter</fullName>
    </submittedName>
</protein>
<organism evidence="7 8">
    <name type="scientific">Thermanaerosceptrum fracticalcis</name>
    <dbReference type="NCBI Taxonomy" id="1712410"/>
    <lineage>
        <taxon>Bacteria</taxon>
        <taxon>Bacillati</taxon>
        <taxon>Bacillota</taxon>
        <taxon>Clostridia</taxon>
        <taxon>Eubacteriales</taxon>
        <taxon>Peptococcaceae</taxon>
        <taxon>Thermanaerosceptrum</taxon>
    </lineage>
</organism>
<dbReference type="OrthoDB" id="9786081at2"/>
<reference evidence="7 8" key="1">
    <citation type="journal article" date="2019" name="Front. Microbiol.">
        <title>Thermoanaerosceptrum fracticalcis gen. nov. sp. nov., a Novel Fumarate-Fermenting Microorganism From a Deep Fractured Carbonate Aquifer of the US Great Basin.</title>
        <authorList>
            <person name="Hamilton-Brehm S.D."/>
            <person name="Stewart L.E."/>
            <person name="Zavarin M."/>
            <person name="Caldwell M."/>
            <person name="Lawson P.A."/>
            <person name="Onstott T.C."/>
            <person name="Grzymski J."/>
            <person name="Neveux I."/>
            <person name="Lollar B.S."/>
            <person name="Russell C.E."/>
            <person name="Moser D.P."/>
        </authorList>
    </citation>
    <scope>NUCLEOTIDE SEQUENCE [LARGE SCALE GENOMIC DNA]</scope>
    <source>
        <strain evidence="7 8">DRI-13</strain>
    </source>
</reference>
<dbReference type="GO" id="GO:0005262">
    <property type="term" value="F:calcium channel activity"/>
    <property type="evidence" value="ECO:0007669"/>
    <property type="project" value="TreeGrafter"/>
</dbReference>
<evidence type="ECO:0000256" key="4">
    <source>
        <dbReference type="ARBA" id="ARBA00023136"/>
    </source>
</evidence>
<feature type="transmembrane region" description="Helical" evidence="5">
    <location>
        <begin position="215"/>
        <end position="235"/>
    </location>
</feature>
<feature type="transmembrane region" description="Helical" evidence="5">
    <location>
        <begin position="38"/>
        <end position="63"/>
    </location>
</feature>
<feature type="transmembrane region" description="Helical" evidence="5">
    <location>
        <begin position="6"/>
        <end position="26"/>
    </location>
</feature>
<dbReference type="EMBL" id="CP045798">
    <property type="protein sequence ID" value="QNB45104.1"/>
    <property type="molecule type" value="Genomic_DNA"/>
</dbReference>
<evidence type="ECO:0000256" key="5">
    <source>
        <dbReference type="SAM" id="Phobius"/>
    </source>
</evidence>
<evidence type="ECO:0000256" key="1">
    <source>
        <dbReference type="ARBA" id="ARBA00004141"/>
    </source>
</evidence>
<dbReference type="PANTHER" id="PTHR10846">
    <property type="entry name" value="SODIUM/POTASSIUM/CALCIUM EXCHANGER"/>
    <property type="match status" value="1"/>
</dbReference>
<dbReference type="GO" id="GO:0006874">
    <property type="term" value="P:intracellular calcium ion homeostasis"/>
    <property type="evidence" value="ECO:0007669"/>
    <property type="project" value="TreeGrafter"/>
</dbReference>
<keyword evidence="2 5" id="KW-0812">Transmembrane</keyword>
<feature type="transmembrane region" description="Helical" evidence="5">
    <location>
        <begin position="120"/>
        <end position="136"/>
    </location>
</feature>
<dbReference type="InterPro" id="IPR004481">
    <property type="entry name" value="K/Na/Ca-exchanger"/>
</dbReference>
<feature type="domain" description="Sodium/calcium exchanger membrane region" evidence="6">
    <location>
        <begin position="192"/>
        <end position="330"/>
    </location>
</feature>
<feature type="transmembrane region" description="Helical" evidence="5">
    <location>
        <begin position="256"/>
        <end position="276"/>
    </location>
</feature>
<dbReference type="AlphaFoldDB" id="A0A7G6DZ50"/>
<evidence type="ECO:0000256" key="3">
    <source>
        <dbReference type="ARBA" id="ARBA00022989"/>
    </source>
</evidence>
<dbReference type="Gene3D" id="1.20.1420.30">
    <property type="entry name" value="NCX, central ion-binding region"/>
    <property type="match status" value="1"/>
</dbReference>
<dbReference type="Pfam" id="PF01699">
    <property type="entry name" value="Na_Ca_ex"/>
    <property type="match status" value="2"/>
</dbReference>